<evidence type="ECO:0000256" key="2">
    <source>
        <dbReference type="ARBA" id="ARBA00022908"/>
    </source>
</evidence>
<evidence type="ECO:0000256" key="3">
    <source>
        <dbReference type="ARBA" id="ARBA00023125"/>
    </source>
</evidence>
<comment type="similarity">
    <text evidence="1">Belongs to the 'phage' integrase family.</text>
</comment>
<organism evidence="8 9">
    <name type="scientific">Pseudoalteromonas luteoviolacea (strain 2ta16)</name>
    <dbReference type="NCBI Taxonomy" id="1353533"/>
    <lineage>
        <taxon>Bacteria</taxon>
        <taxon>Pseudomonadati</taxon>
        <taxon>Pseudomonadota</taxon>
        <taxon>Gammaproteobacteria</taxon>
        <taxon>Alteromonadales</taxon>
        <taxon>Pseudoalteromonadaceae</taxon>
        <taxon>Pseudoalteromonas</taxon>
    </lineage>
</organism>
<dbReference type="Gene3D" id="1.10.150.130">
    <property type="match status" value="1"/>
</dbReference>
<dbReference type="PROSITE" id="PS51900">
    <property type="entry name" value="CB"/>
    <property type="match status" value="1"/>
</dbReference>
<evidence type="ECO:0000259" key="7">
    <source>
        <dbReference type="PROSITE" id="PS51900"/>
    </source>
</evidence>
<keyword evidence="2" id="KW-0229">DNA integration</keyword>
<dbReference type="InterPro" id="IPR010998">
    <property type="entry name" value="Integrase_recombinase_N"/>
</dbReference>
<keyword evidence="3 5" id="KW-0238">DNA-binding</keyword>
<dbReference type="PANTHER" id="PTHR30349">
    <property type="entry name" value="PHAGE INTEGRASE-RELATED"/>
    <property type="match status" value="1"/>
</dbReference>
<dbReference type="InterPro" id="IPR011010">
    <property type="entry name" value="DNA_brk_join_enz"/>
</dbReference>
<comment type="caution">
    <text evidence="8">The sequence shown here is derived from an EMBL/GenBank/DDBJ whole genome shotgun (WGS) entry which is preliminary data.</text>
</comment>
<dbReference type="GO" id="GO:0003677">
    <property type="term" value="F:DNA binding"/>
    <property type="evidence" value="ECO:0007669"/>
    <property type="project" value="UniProtKB-UniRule"/>
</dbReference>
<dbReference type="InterPro" id="IPR013762">
    <property type="entry name" value="Integrase-like_cat_sf"/>
</dbReference>
<evidence type="ECO:0000256" key="1">
    <source>
        <dbReference type="ARBA" id="ARBA00008857"/>
    </source>
</evidence>
<dbReference type="InterPro" id="IPR002104">
    <property type="entry name" value="Integrase_catalytic"/>
</dbReference>
<dbReference type="EMBL" id="AUSV01000051">
    <property type="protein sequence ID" value="ESP92511.1"/>
    <property type="molecule type" value="Genomic_DNA"/>
</dbReference>
<dbReference type="SUPFAM" id="SSF56349">
    <property type="entry name" value="DNA breaking-rejoining enzymes"/>
    <property type="match status" value="1"/>
</dbReference>
<dbReference type="Proteomes" id="UP000017820">
    <property type="component" value="Unassembled WGS sequence"/>
</dbReference>
<evidence type="ECO:0000259" key="6">
    <source>
        <dbReference type="PROSITE" id="PS51898"/>
    </source>
</evidence>
<keyword evidence="4" id="KW-0233">DNA recombination</keyword>
<evidence type="ECO:0000313" key="8">
    <source>
        <dbReference type="EMBL" id="ESP92511.1"/>
    </source>
</evidence>
<evidence type="ECO:0000256" key="5">
    <source>
        <dbReference type="PROSITE-ProRule" id="PRU01248"/>
    </source>
</evidence>
<gene>
    <name evidence="8" type="ORF">PL2TA16_04320</name>
</gene>
<dbReference type="InterPro" id="IPR050090">
    <property type="entry name" value="Tyrosine_recombinase_XerCD"/>
</dbReference>
<evidence type="ECO:0000256" key="4">
    <source>
        <dbReference type="ARBA" id="ARBA00023172"/>
    </source>
</evidence>
<reference evidence="8 9" key="1">
    <citation type="submission" date="2013-07" db="EMBL/GenBank/DDBJ databases">
        <title>Draft genome sequence of Pseudoalteromonas luteoviolacea 2ta16.</title>
        <authorList>
            <person name="Allen E.E."/>
            <person name="Azam F."/>
            <person name="Podell S."/>
        </authorList>
    </citation>
    <scope>NUCLEOTIDE SEQUENCE [LARGE SCALE GENOMIC DNA]</scope>
    <source>
        <strain evidence="8 9">2ta16</strain>
    </source>
</reference>
<protein>
    <submittedName>
        <fullName evidence="8">Site-specific recombinase XerD</fullName>
    </submittedName>
</protein>
<dbReference type="Pfam" id="PF00589">
    <property type="entry name" value="Phage_integrase"/>
    <property type="match status" value="1"/>
</dbReference>
<sequence length="207" mass="24133">MKTRSPYLNDIADYMLTRQYSLRTINAYLSWIANFIHFHNKRHPSSMGDAEVEAFLDHIVLKRNMSPRTQSAALNALAFLYKHIVKNELSLNLNFARSNRQPKLPVVMTPDEVKQLMSHLSKRYYLITGLMYGSGLRVMEATQLRVKDIDFDYKCIQVWNGKGNKHRIVTLATELIPLLRNQIMQVEEYLKLDLQNEKYAGVSMLMH</sequence>
<accession>V4H4V4</accession>
<dbReference type="Pfam" id="PF13495">
    <property type="entry name" value="Phage_int_SAM_4"/>
    <property type="match status" value="1"/>
</dbReference>
<dbReference type="InterPro" id="IPR044068">
    <property type="entry name" value="CB"/>
</dbReference>
<dbReference type="Gene3D" id="1.10.443.10">
    <property type="entry name" value="Intergrase catalytic core"/>
    <property type="match status" value="1"/>
</dbReference>
<proteinExistence type="inferred from homology"/>
<feature type="domain" description="Tyr recombinase" evidence="6">
    <location>
        <begin position="103"/>
        <end position="207"/>
    </location>
</feature>
<dbReference type="PANTHER" id="PTHR30349:SF64">
    <property type="entry name" value="PROPHAGE INTEGRASE INTD-RELATED"/>
    <property type="match status" value="1"/>
</dbReference>
<dbReference type="AlphaFoldDB" id="V4H4V4"/>
<feature type="domain" description="Core-binding (CB)" evidence="7">
    <location>
        <begin position="1"/>
        <end position="85"/>
    </location>
</feature>
<name>V4H4V4_PSEL2</name>
<evidence type="ECO:0000313" key="9">
    <source>
        <dbReference type="Proteomes" id="UP000017820"/>
    </source>
</evidence>
<dbReference type="PATRIC" id="fig|1353533.3.peg.3274"/>
<dbReference type="InterPro" id="IPR004107">
    <property type="entry name" value="Integrase_SAM-like_N"/>
</dbReference>
<dbReference type="PROSITE" id="PS51898">
    <property type="entry name" value="TYR_RECOMBINASE"/>
    <property type="match status" value="1"/>
</dbReference>
<dbReference type="GO" id="GO:0006310">
    <property type="term" value="P:DNA recombination"/>
    <property type="evidence" value="ECO:0007669"/>
    <property type="project" value="UniProtKB-KW"/>
</dbReference>
<dbReference type="GO" id="GO:0015074">
    <property type="term" value="P:DNA integration"/>
    <property type="evidence" value="ECO:0007669"/>
    <property type="project" value="UniProtKB-KW"/>
</dbReference>